<organism evidence="1 2">
    <name type="scientific">Actinorhabdospora filicis</name>
    <dbReference type="NCBI Taxonomy" id="1785913"/>
    <lineage>
        <taxon>Bacteria</taxon>
        <taxon>Bacillati</taxon>
        <taxon>Actinomycetota</taxon>
        <taxon>Actinomycetes</taxon>
        <taxon>Micromonosporales</taxon>
        <taxon>Micromonosporaceae</taxon>
        <taxon>Actinorhabdospora</taxon>
    </lineage>
</organism>
<proteinExistence type="predicted"/>
<sequence>MSRSGFGQRVQVMHEILLGMGQINMLTDPELEAALDALMVDGRTREEAVRDAVLRAHRAMMIVEQARADAERLASDPDDAAEMLAIQRFMGVAE</sequence>
<dbReference type="AlphaFoldDB" id="A0A9W6SNY4"/>
<gene>
    <name evidence="1" type="ORF">Afil01_41990</name>
</gene>
<accession>A0A9W6SNY4</accession>
<name>A0A9W6SNY4_9ACTN</name>
<reference evidence="1" key="1">
    <citation type="submission" date="2023-03" db="EMBL/GenBank/DDBJ databases">
        <title>Actinorhabdospora filicis NBRC 111898.</title>
        <authorList>
            <person name="Ichikawa N."/>
            <person name="Sato H."/>
            <person name="Tonouchi N."/>
        </authorList>
    </citation>
    <scope>NUCLEOTIDE SEQUENCE</scope>
    <source>
        <strain evidence="1">NBRC 111898</strain>
    </source>
</reference>
<evidence type="ECO:0000313" key="1">
    <source>
        <dbReference type="EMBL" id="GLZ79392.1"/>
    </source>
</evidence>
<protein>
    <submittedName>
        <fullName evidence="1">Uncharacterized protein</fullName>
    </submittedName>
</protein>
<dbReference type="EMBL" id="BSTX01000003">
    <property type="protein sequence ID" value="GLZ79392.1"/>
    <property type="molecule type" value="Genomic_DNA"/>
</dbReference>
<evidence type="ECO:0000313" key="2">
    <source>
        <dbReference type="Proteomes" id="UP001165079"/>
    </source>
</evidence>
<dbReference type="Proteomes" id="UP001165079">
    <property type="component" value="Unassembled WGS sequence"/>
</dbReference>
<keyword evidence="2" id="KW-1185">Reference proteome</keyword>
<comment type="caution">
    <text evidence="1">The sequence shown here is derived from an EMBL/GenBank/DDBJ whole genome shotgun (WGS) entry which is preliminary data.</text>
</comment>